<keyword evidence="1" id="KW-0614">Plasmid</keyword>
<proteinExistence type="predicted"/>
<reference evidence="1 2" key="1">
    <citation type="journal article" date="2009" name="Proc. Natl. Acad. Sci. U.S.A.">
        <title>Characterizing a model human gut microbiota composed of members of its two dominant bacterial phyla.</title>
        <authorList>
            <person name="Mahowald M.A."/>
            <person name="Rey F.E."/>
            <person name="Seedorf H."/>
            <person name="Turnbaugh P.J."/>
            <person name="Fulton R.S."/>
            <person name="Wollam A."/>
            <person name="Shah N."/>
            <person name="Wang C."/>
            <person name="Magrini V."/>
            <person name="Wilson R.K."/>
            <person name="Cantarel B.L."/>
            <person name="Coutinho P.M."/>
            <person name="Henrissat B."/>
            <person name="Crock L.W."/>
            <person name="Russell A."/>
            <person name="Verberkmoes N.C."/>
            <person name="Hettich R.L."/>
            <person name="Gordon J.I."/>
        </authorList>
    </citation>
    <scope>NUCLEOTIDE SEQUENCE [LARGE SCALE GENOMIC DNA]</scope>
    <source>
        <strain evidence="2">ATCC 27750 / DSM 3376 / VPI C15-48 / C15-B4</strain>
        <plasmid evidence="1">unnamed</plasmid>
    </source>
</reference>
<gene>
    <name evidence="1" type="ordered locus">EUBELI_20123</name>
</gene>
<dbReference type="EMBL" id="CP001106">
    <property type="protein sequence ID" value="ACR73269.1"/>
    <property type="molecule type" value="Genomic_DNA"/>
</dbReference>
<dbReference type="KEGG" id="eel:EUBELI_20123"/>
<protein>
    <submittedName>
        <fullName evidence="1">Uncharacterized protein</fullName>
    </submittedName>
</protein>
<accession>C4Z7J1</accession>
<dbReference type="HOGENOM" id="CLU_2273163_0_0_9"/>
<evidence type="ECO:0000313" key="2">
    <source>
        <dbReference type="Proteomes" id="UP000001476"/>
    </source>
</evidence>
<sequence length="102" mass="11633">MWRGEIGCIGRFAPLLLWWAGVLCCRVVDKLTGVFWWWGGVACADRESEWRFKWSLETARILCDVQQFSHTMCEKGAHRAMEGEWAPVADGVDNTDKIQAVS</sequence>
<name>C4Z7J1_LACE2</name>
<organism evidence="1 2">
    <name type="scientific">Lachnospira eligens (strain ATCC 27750 / DSM 3376 / VPI C15-48 / C15-B4)</name>
    <name type="common">Eubacterium eligens</name>
    <dbReference type="NCBI Taxonomy" id="515620"/>
    <lineage>
        <taxon>Bacteria</taxon>
        <taxon>Bacillati</taxon>
        <taxon>Bacillota</taxon>
        <taxon>Clostridia</taxon>
        <taxon>Lachnospirales</taxon>
        <taxon>Lachnospiraceae</taxon>
        <taxon>Lachnospira</taxon>
    </lineage>
</organism>
<evidence type="ECO:0000313" key="1">
    <source>
        <dbReference type="EMBL" id="ACR73269.1"/>
    </source>
</evidence>
<dbReference type="AlphaFoldDB" id="C4Z7J1"/>
<geneLocation type="plasmid" evidence="2">
    <name>pEubeli2</name>
</geneLocation>
<keyword evidence="2" id="KW-1185">Reference proteome</keyword>
<dbReference type="Proteomes" id="UP000001476">
    <property type="component" value="Plasmid pEubeli2"/>
</dbReference>